<dbReference type="Proteomes" id="UP000292781">
    <property type="component" value="Unassembled WGS sequence"/>
</dbReference>
<keyword evidence="3 6" id="KW-1133">Transmembrane helix</keyword>
<feature type="domain" description="Lipopolysaccharide assembly protein A" evidence="7">
    <location>
        <begin position="44"/>
        <end position="91"/>
    </location>
</feature>
<evidence type="ECO:0000313" key="8">
    <source>
        <dbReference type="EMBL" id="TBW41214.1"/>
    </source>
</evidence>
<evidence type="ECO:0000256" key="2">
    <source>
        <dbReference type="ARBA" id="ARBA00022692"/>
    </source>
</evidence>
<evidence type="ECO:0000256" key="1">
    <source>
        <dbReference type="ARBA" id="ARBA00022475"/>
    </source>
</evidence>
<dbReference type="OrthoDB" id="7868067at2"/>
<feature type="coiled-coil region" evidence="5">
    <location>
        <begin position="78"/>
        <end position="105"/>
    </location>
</feature>
<accession>A0A4Q9VYK3</accession>
<dbReference type="RefSeq" id="WP_131304760.1">
    <property type="nucleotide sequence ID" value="NZ_SJFN01000001.1"/>
</dbReference>
<dbReference type="Pfam" id="PF06305">
    <property type="entry name" value="LapA_dom"/>
    <property type="match status" value="1"/>
</dbReference>
<proteinExistence type="predicted"/>
<feature type="transmembrane region" description="Helical" evidence="6">
    <location>
        <begin position="45"/>
        <end position="69"/>
    </location>
</feature>
<dbReference type="InterPro" id="IPR010445">
    <property type="entry name" value="LapA_dom"/>
</dbReference>
<dbReference type="AlphaFoldDB" id="A0A4Q9VYK3"/>
<protein>
    <submittedName>
        <fullName evidence="8">LapA family protein</fullName>
    </submittedName>
</protein>
<dbReference type="GO" id="GO:0005886">
    <property type="term" value="C:plasma membrane"/>
    <property type="evidence" value="ECO:0007669"/>
    <property type="project" value="InterPro"/>
</dbReference>
<organism evidence="8 9">
    <name type="scientific">Siculibacillus lacustris</name>
    <dbReference type="NCBI Taxonomy" id="1549641"/>
    <lineage>
        <taxon>Bacteria</taxon>
        <taxon>Pseudomonadati</taxon>
        <taxon>Pseudomonadota</taxon>
        <taxon>Alphaproteobacteria</taxon>
        <taxon>Hyphomicrobiales</taxon>
        <taxon>Ancalomicrobiaceae</taxon>
        <taxon>Siculibacillus</taxon>
    </lineage>
</organism>
<evidence type="ECO:0000259" key="7">
    <source>
        <dbReference type="Pfam" id="PF06305"/>
    </source>
</evidence>
<evidence type="ECO:0000256" key="4">
    <source>
        <dbReference type="ARBA" id="ARBA00023136"/>
    </source>
</evidence>
<keyword evidence="9" id="KW-1185">Reference proteome</keyword>
<evidence type="ECO:0000313" key="9">
    <source>
        <dbReference type="Proteomes" id="UP000292781"/>
    </source>
</evidence>
<name>A0A4Q9VYK3_9HYPH</name>
<keyword evidence="4 6" id="KW-0472">Membrane</keyword>
<sequence>MTRLLSWLVAVPLGVVVVALAVANRRPVTLSLDPFRPDSPAFSVAVPLFALIFAALLLGVILGGVTVWWRQGVHRRTARARGREIDRLQANAERLTADLAARTEAGGGALPVLPGPGRRAA</sequence>
<evidence type="ECO:0000256" key="5">
    <source>
        <dbReference type="SAM" id="Coils"/>
    </source>
</evidence>
<keyword evidence="2 6" id="KW-0812">Transmembrane</keyword>
<keyword evidence="5" id="KW-0175">Coiled coil</keyword>
<dbReference type="EMBL" id="SJFN01000001">
    <property type="protein sequence ID" value="TBW41214.1"/>
    <property type="molecule type" value="Genomic_DNA"/>
</dbReference>
<evidence type="ECO:0000256" key="6">
    <source>
        <dbReference type="SAM" id="Phobius"/>
    </source>
</evidence>
<gene>
    <name evidence="8" type="ORF">EYW49_00325</name>
</gene>
<comment type="caution">
    <text evidence="8">The sequence shown here is derived from an EMBL/GenBank/DDBJ whole genome shotgun (WGS) entry which is preliminary data.</text>
</comment>
<reference evidence="8 9" key="1">
    <citation type="submission" date="2019-02" db="EMBL/GenBank/DDBJ databases">
        <title>Siculibacillus lacustris gen. nov., sp. nov., a new rosette-forming bacterium isolated from a freshwater crater lake (Lake St. Ana, Romania).</title>
        <authorList>
            <person name="Felfoldi T."/>
            <person name="Marton Z."/>
            <person name="Szabo A."/>
            <person name="Mentes A."/>
            <person name="Boka K."/>
            <person name="Marialigeti K."/>
            <person name="Mathe I."/>
            <person name="Koncz M."/>
            <person name="Schumann P."/>
            <person name="Toth E."/>
        </authorList>
    </citation>
    <scope>NUCLEOTIDE SEQUENCE [LARGE SCALE GENOMIC DNA]</scope>
    <source>
        <strain evidence="8 9">SA-279</strain>
    </source>
</reference>
<keyword evidence="1" id="KW-1003">Cell membrane</keyword>
<evidence type="ECO:0000256" key="3">
    <source>
        <dbReference type="ARBA" id="ARBA00022989"/>
    </source>
</evidence>